<evidence type="ECO:0000259" key="2">
    <source>
        <dbReference type="Pfam" id="PF13007"/>
    </source>
</evidence>
<feature type="domain" description="Transposase IS66 C-terminal" evidence="3">
    <location>
        <begin position="517"/>
        <end position="555"/>
    </location>
</feature>
<dbReference type="AlphaFoldDB" id="A0A381ZFL4"/>
<sequence>MKKTGKKQDKTVDYSGLTAAELLAVLAQKEGLLADACEQRDSALSERDSAVNERDTALAQRNNAIVERNDAIAQRDKYKALTDELLRLAKIQRFGASSEKHPHQINLFDEAELEAAIDDLREQVPEETHTPAHTTTNKKKTRNRGFSATLNRIRREWLLSDEEKAGASKTFFSKVKEELEYIPAQLNVVEIWQEKAVFDTQQDEHMVAAARPTHPLGKCIATTSLLAYIITSKYADGLPLYRLNNMLARLGHEIGRNTMANWVIRLNDVFHPLIKLAREQQNQGNYIQADETRIQVLDEAGKSRQSDKWMWVTRGGPPDKPTVLFDYDPSRAGQVPARLLDGFNGVLQVDGYAGYAKVCRERQLPRIGCMDHARRKFIEASRAGTPSHKNSKKGTPSKADVAIGYIQKLYAIERKIADLSSDEKYQARQTLAVPILSEFKPWLERNLPKVLKDSLTYKAIFYMLNQWDALVAYCDYGYVNISNALAENAIRPFAVGRRNWLFADSSRGAHASATCYSLIETAKANGVEPSSYIKYVLDNIADATTVEKLEALLPWNVPKTA</sequence>
<dbReference type="InterPro" id="IPR052344">
    <property type="entry name" value="Transposase-related"/>
</dbReference>
<dbReference type="InterPro" id="IPR004291">
    <property type="entry name" value="Transposase_IS66_central"/>
</dbReference>
<dbReference type="Pfam" id="PF13817">
    <property type="entry name" value="DDE_Tnp_IS66_C"/>
    <property type="match status" value="1"/>
</dbReference>
<name>A0A381ZFL4_9ZZZZ</name>
<dbReference type="Pfam" id="PF03050">
    <property type="entry name" value="DDE_Tnp_IS66"/>
    <property type="match status" value="1"/>
</dbReference>
<evidence type="ECO:0000259" key="1">
    <source>
        <dbReference type="Pfam" id="PF03050"/>
    </source>
</evidence>
<gene>
    <name evidence="4" type="ORF">METZ01_LOCUS140768</name>
</gene>
<dbReference type="PANTHER" id="PTHR33678">
    <property type="entry name" value="BLL1576 PROTEIN"/>
    <property type="match status" value="1"/>
</dbReference>
<dbReference type="EMBL" id="UINC01021092">
    <property type="protein sequence ID" value="SVA87914.1"/>
    <property type="molecule type" value="Genomic_DNA"/>
</dbReference>
<feature type="domain" description="Transposase IS66 central" evidence="1">
    <location>
        <begin position="218"/>
        <end position="510"/>
    </location>
</feature>
<dbReference type="InterPro" id="IPR039552">
    <property type="entry name" value="IS66_C"/>
</dbReference>
<evidence type="ECO:0008006" key="5">
    <source>
        <dbReference type="Google" id="ProtNLM"/>
    </source>
</evidence>
<feature type="domain" description="Transposase TnpC homeodomain" evidence="2">
    <location>
        <begin position="84"/>
        <end position="154"/>
    </location>
</feature>
<evidence type="ECO:0000313" key="4">
    <source>
        <dbReference type="EMBL" id="SVA87914.1"/>
    </source>
</evidence>
<accession>A0A381ZFL4</accession>
<organism evidence="4">
    <name type="scientific">marine metagenome</name>
    <dbReference type="NCBI Taxonomy" id="408172"/>
    <lineage>
        <taxon>unclassified sequences</taxon>
        <taxon>metagenomes</taxon>
        <taxon>ecological metagenomes</taxon>
    </lineage>
</organism>
<dbReference type="NCBIfam" id="NF033517">
    <property type="entry name" value="transpos_IS66"/>
    <property type="match status" value="1"/>
</dbReference>
<dbReference type="Pfam" id="PF13007">
    <property type="entry name" value="LZ_Tnp_IS66"/>
    <property type="match status" value="1"/>
</dbReference>
<protein>
    <recommendedName>
        <fullName evidence="5">IS66 family transposase</fullName>
    </recommendedName>
</protein>
<dbReference type="PANTHER" id="PTHR33678:SF1">
    <property type="entry name" value="BLL1576 PROTEIN"/>
    <property type="match status" value="1"/>
</dbReference>
<proteinExistence type="predicted"/>
<evidence type="ECO:0000259" key="3">
    <source>
        <dbReference type="Pfam" id="PF13817"/>
    </source>
</evidence>
<reference evidence="4" key="1">
    <citation type="submission" date="2018-05" db="EMBL/GenBank/DDBJ databases">
        <authorList>
            <person name="Lanie J.A."/>
            <person name="Ng W.-L."/>
            <person name="Kazmierczak K.M."/>
            <person name="Andrzejewski T.M."/>
            <person name="Davidsen T.M."/>
            <person name="Wayne K.J."/>
            <person name="Tettelin H."/>
            <person name="Glass J.I."/>
            <person name="Rusch D."/>
            <person name="Podicherti R."/>
            <person name="Tsui H.-C.T."/>
            <person name="Winkler M.E."/>
        </authorList>
    </citation>
    <scope>NUCLEOTIDE SEQUENCE</scope>
</reference>
<dbReference type="InterPro" id="IPR024463">
    <property type="entry name" value="Transposase_TnpC_homeodom"/>
</dbReference>